<dbReference type="EMBL" id="VUJX02000007">
    <property type="protein sequence ID" value="KAL0933742.1"/>
    <property type="molecule type" value="Genomic_DNA"/>
</dbReference>
<evidence type="ECO:0000313" key="2">
    <source>
        <dbReference type="Proteomes" id="UP000805649"/>
    </source>
</evidence>
<accession>A0ACC3YPJ1</accession>
<gene>
    <name evidence="1" type="ORF">CTRU02_210541</name>
</gene>
<comment type="caution">
    <text evidence="1">The sequence shown here is derived from an EMBL/GenBank/DDBJ whole genome shotgun (WGS) entry which is preliminary data.</text>
</comment>
<evidence type="ECO:0000313" key="1">
    <source>
        <dbReference type="EMBL" id="KAL0933742.1"/>
    </source>
</evidence>
<name>A0ACC3YPJ1_COLTU</name>
<organism evidence="1 2">
    <name type="scientific">Colletotrichum truncatum</name>
    <name type="common">Anthracnose fungus</name>
    <name type="synonym">Colletotrichum capsici</name>
    <dbReference type="NCBI Taxonomy" id="5467"/>
    <lineage>
        <taxon>Eukaryota</taxon>
        <taxon>Fungi</taxon>
        <taxon>Dikarya</taxon>
        <taxon>Ascomycota</taxon>
        <taxon>Pezizomycotina</taxon>
        <taxon>Sordariomycetes</taxon>
        <taxon>Hypocreomycetidae</taxon>
        <taxon>Glomerellales</taxon>
        <taxon>Glomerellaceae</taxon>
        <taxon>Colletotrichum</taxon>
        <taxon>Colletotrichum truncatum species complex</taxon>
    </lineage>
</organism>
<dbReference type="Proteomes" id="UP000805649">
    <property type="component" value="Unassembled WGS sequence"/>
</dbReference>
<protein>
    <submittedName>
        <fullName evidence="1">Fructosyl amino acid</fullName>
    </submittedName>
</protein>
<keyword evidence="2" id="KW-1185">Reference proteome</keyword>
<sequence>MFYEEFRLARIAAAAGWSVSLTPHCLPITTSATLTESGSMTSRPTPQDASILVVSAGVFVVHPPANQGKNPILKFGRHNYGYVTEVRVGESDDTEVSERMVSSPKRDGNNATSEYLSGDANEDLREGIRQLAPEFASGPLGQSAVVLVLQRPRG</sequence>
<proteinExistence type="predicted"/>
<reference evidence="1 2" key="1">
    <citation type="journal article" date="2020" name="Phytopathology">
        <title>Genome Sequence Resources of Colletotrichum truncatum, C. plurivorum, C. musicola, and C. sojae: Four Species Pathogenic to Soybean (Glycine max).</title>
        <authorList>
            <person name="Rogerio F."/>
            <person name="Boufleur T.R."/>
            <person name="Ciampi-Guillardi M."/>
            <person name="Sukno S.A."/>
            <person name="Thon M.R."/>
            <person name="Massola Junior N.S."/>
            <person name="Baroncelli R."/>
        </authorList>
    </citation>
    <scope>NUCLEOTIDE SEQUENCE [LARGE SCALE GENOMIC DNA]</scope>
    <source>
        <strain evidence="1 2">CMES1059</strain>
    </source>
</reference>